<feature type="domain" description="SLH" evidence="3">
    <location>
        <begin position="295"/>
        <end position="358"/>
    </location>
</feature>
<dbReference type="Gene3D" id="3.40.630.40">
    <property type="entry name" value="Zn-dependent exopeptidases"/>
    <property type="match status" value="1"/>
</dbReference>
<sequence>MRTGLCNLLLTAVVLIAAPVQAFAAQTVVVDAGHGGSDPGAVGVNGLYEKTVNYDIATKLRQLLIKLGYDVVLTRDSDEYISLAERVDMTARATPALFVSVHANSHTNANVNGSLVLYYDKDYPQESYPATDAMTALSPESKQLASLVLQNMVSEAGFADKGIVPSAAYVIRMGQVPSILVETAFLSNKSDAALLADESVRMKLATGIAKGIAAYLPQALPGGFSDISGHWASDAIVRLKDKGLVEGGIGNRYEPDKPMTRAEWLTIADRLFHFDTLIQSKTANQTVRQTVYGNAETTFKDLNGKHWAYETFRRAISLGYISGYEDGTVRPDQAVTRSEVAALLERMTDGPNSSPWTKAADFTDVPLTYWASGSIYRMKQKGILNGITEKTFAPARSMTRAEMAAMIDRYVAASATKEAKGALTANALKDSTAAKVPVSTANDSK</sequence>
<dbReference type="PANTHER" id="PTHR30404:SF0">
    <property type="entry name" value="N-ACETYLMURAMOYL-L-ALANINE AMIDASE AMIC"/>
    <property type="match status" value="1"/>
</dbReference>
<dbReference type="InterPro" id="IPR001119">
    <property type="entry name" value="SLH_dom"/>
</dbReference>
<evidence type="ECO:0000313" key="5">
    <source>
        <dbReference type="Proteomes" id="UP000307943"/>
    </source>
</evidence>
<dbReference type="InterPro" id="IPR002508">
    <property type="entry name" value="MurNAc-LAA_cat"/>
</dbReference>
<dbReference type="InterPro" id="IPR050695">
    <property type="entry name" value="N-acetylmuramoyl_amidase_3"/>
</dbReference>
<dbReference type="PANTHER" id="PTHR30404">
    <property type="entry name" value="N-ACETYLMURAMOYL-L-ALANINE AMIDASE"/>
    <property type="match status" value="1"/>
</dbReference>
<dbReference type="SUPFAM" id="SSF53187">
    <property type="entry name" value="Zn-dependent exopeptidases"/>
    <property type="match status" value="1"/>
</dbReference>
<proteinExistence type="predicted"/>
<feature type="signal peptide" evidence="2">
    <location>
        <begin position="1"/>
        <end position="24"/>
    </location>
</feature>
<dbReference type="PROSITE" id="PS51272">
    <property type="entry name" value="SLH"/>
    <property type="match status" value="3"/>
</dbReference>
<organism evidence="4 5">
    <name type="scientific">Paenibacillus hemerocallicola</name>
    <dbReference type="NCBI Taxonomy" id="1172614"/>
    <lineage>
        <taxon>Bacteria</taxon>
        <taxon>Bacillati</taxon>
        <taxon>Bacillota</taxon>
        <taxon>Bacilli</taxon>
        <taxon>Bacillales</taxon>
        <taxon>Paenibacillaceae</taxon>
        <taxon>Paenibacillus</taxon>
    </lineage>
</organism>
<gene>
    <name evidence="4" type="ORF">FE784_09270</name>
</gene>
<evidence type="ECO:0000256" key="1">
    <source>
        <dbReference type="ARBA" id="ARBA00022801"/>
    </source>
</evidence>
<dbReference type="SMART" id="SM00646">
    <property type="entry name" value="Ami_3"/>
    <property type="match status" value="1"/>
</dbReference>
<dbReference type="Pfam" id="PF00395">
    <property type="entry name" value="SLH"/>
    <property type="match status" value="3"/>
</dbReference>
<feature type="domain" description="SLH" evidence="3">
    <location>
        <begin position="219"/>
        <end position="282"/>
    </location>
</feature>
<dbReference type="GO" id="GO:0008745">
    <property type="term" value="F:N-acetylmuramoyl-L-alanine amidase activity"/>
    <property type="evidence" value="ECO:0007669"/>
    <property type="project" value="InterPro"/>
</dbReference>
<dbReference type="GO" id="GO:0009253">
    <property type="term" value="P:peptidoglycan catabolic process"/>
    <property type="evidence" value="ECO:0007669"/>
    <property type="project" value="InterPro"/>
</dbReference>
<evidence type="ECO:0000256" key="2">
    <source>
        <dbReference type="SAM" id="SignalP"/>
    </source>
</evidence>
<dbReference type="OrthoDB" id="9763643at2"/>
<comment type="caution">
    <text evidence="4">The sequence shown here is derived from an EMBL/GenBank/DDBJ whole genome shotgun (WGS) entry which is preliminary data.</text>
</comment>
<keyword evidence="1" id="KW-0378">Hydrolase</keyword>
<dbReference type="CDD" id="cd02696">
    <property type="entry name" value="MurNAc-LAA"/>
    <property type="match status" value="1"/>
</dbReference>
<reference evidence="4 5" key="1">
    <citation type="submission" date="2019-05" db="EMBL/GenBank/DDBJ databases">
        <title>We sequenced the genome of Paenibacillus hemerocallicola KCTC 33185 for further insight into its adaptation and study the phylogeny of Paenibacillus.</title>
        <authorList>
            <person name="Narsing Rao M.P."/>
        </authorList>
    </citation>
    <scope>NUCLEOTIDE SEQUENCE [LARGE SCALE GENOMIC DNA]</scope>
    <source>
        <strain evidence="4 5">KCTC 33185</strain>
    </source>
</reference>
<protein>
    <submittedName>
        <fullName evidence="4">N-acetylmuramoyl-L-alanine amidase</fullName>
    </submittedName>
</protein>
<dbReference type="Pfam" id="PF01520">
    <property type="entry name" value="Amidase_3"/>
    <property type="match status" value="1"/>
</dbReference>
<keyword evidence="5" id="KW-1185">Reference proteome</keyword>
<name>A0A5C4TCA4_9BACL</name>
<evidence type="ECO:0000313" key="4">
    <source>
        <dbReference type="EMBL" id="TNJ66581.1"/>
    </source>
</evidence>
<dbReference type="GO" id="GO:0030288">
    <property type="term" value="C:outer membrane-bounded periplasmic space"/>
    <property type="evidence" value="ECO:0007669"/>
    <property type="project" value="TreeGrafter"/>
</dbReference>
<evidence type="ECO:0000259" key="3">
    <source>
        <dbReference type="PROSITE" id="PS51272"/>
    </source>
</evidence>
<feature type="domain" description="SLH" evidence="3">
    <location>
        <begin position="359"/>
        <end position="421"/>
    </location>
</feature>
<dbReference type="Proteomes" id="UP000307943">
    <property type="component" value="Unassembled WGS sequence"/>
</dbReference>
<keyword evidence="2" id="KW-0732">Signal</keyword>
<feature type="chain" id="PRO_5022883598" evidence="2">
    <location>
        <begin position="25"/>
        <end position="445"/>
    </location>
</feature>
<dbReference type="EMBL" id="VDCQ01000010">
    <property type="protein sequence ID" value="TNJ66581.1"/>
    <property type="molecule type" value="Genomic_DNA"/>
</dbReference>
<dbReference type="AlphaFoldDB" id="A0A5C4TCA4"/>
<accession>A0A5C4TCA4</accession>